<evidence type="ECO:0000256" key="1">
    <source>
        <dbReference type="SAM" id="MobiDB-lite"/>
    </source>
</evidence>
<feature type="compositionally biased region" description="Low complexity" evidence="1">
    <location>
        <begin position="54"/>
        <end position="70"/>
    </location>
</feature>
<sequence length="70" mass="7256">MSTGKQFLKSDEGSEYDGVTTGYRNGRGQDGDDFGEGFPSGRCPDFPRPTMGDSGSTALTSPALATASNT</sequence>
<proteinExistence type="predicted"/>
<gene>
    <name evidence="2" type="ORF">C1H76_3738</name>
</gene>
<feature type="region of interest" description="Disordered" evidence="1">
    <location>
        <begin position="1"/>
        <end position="70"/>
    </location>
</feature>
<dbReference type="EMBL" id="PTQR01000048">
    <property type="protein sequence ID" value="TKX24034.1"/>
    <property type="molecule type" value="Genomic_DNA"/>
</dbReference>
<protein>
    <submittedName>
        <fullName evidence="2">Uncharacterized protein</fullName>
    </submittedName>
</protein>
<accession>A0A4U7B7C4</accession>
<organism evidence="2 3">
    <name type="scientific">Elsinoe australis</name>
    <dbReference type="NCBI Taxonomy" id="40998"/>
    <lineage>
        <taxon>Eukaryota</taxon>
        <taxon>Fungi</taxon>
        <taxon>Dikarya</taxon>
        <taxon>Ascomycota</taxon>
        <taxon>Pezizomycotina</taxon>
        <taxon>Dothideomycetes</taxon>
        <taxon>Dothideomycetidae</taxon>
        <taxon>Myriangiales</taxon>
        <taxon>Elsinoaceae</taxon>
        <taxon>Elsinoe</taxon>
    </lineage>
</organism>
<evidence type="ECO:0000313" key="2">
    <source>
        <dbReference type="EMBL" id="TKX24034.1"/>
    </source>
</evidence>
<dbReference type="Proteomes" id="UP000308133">
    <property type="component" value="Unassembled WGS sequence"/>
</dbReference>
<name>A0A4U7B7C4_9PEZI</name>
<evidence type="ECO:0000313" key="3">
    <source>
        <dbReference type="Proteomes" id="UP000308133"/>
    </source>
</evidence>
<comment type="caution">
    <text evidence="2">The sequence shown here is derived from an EMBL/GenBank/DDBJ whole genome shotgun (WGS) entry which is preliminary data.</text>
</comment>
<dbReference type="AlphaFoldDB" id="A0A4U7B7C4"/>
<reference evidence="2 3" key="1">
    <citation type="submission" date="2018-02" db="EMBL/GenBank/DDBJ databases">
        <title>Draft genome sequences of Elsinoe sp., causing black scab on jojoba.</title>
        <authorList>
            <person name="Stodart B."/>
            <person name="Jeffress S."/>
            <person name="Ash G."/>
            <person name="Arun Chinnappa K."/>
        </authorList>
    </citation>
    <scope>NUCLEOTIDE SEQUENCE [LARGE SCALE GENOMIC DNA]</scope>
    <source>
        <strain evidence="2 3">Hillstone_2</strain>
    </source>
</reference>